<evidence type="ECO:0000256" key="1">
    <source>
        <dbReference type="SAM" id="Phobius"/>
    </source>
</evidence>
<dbReference type="RefSeq" id="WP_146561716.1">
    <property type="nucleotide sequence ID" value="NZ_SIHJ01000001.1"/>
</dbReference>
<keyword evidence="3" id="KW-1185">Reference proteome</keyword>
<evidence type="ECO:0008006" key="4">
    <source>
        <dbReference type="Google" id="ProtNLM"/>
    </source>
</evidence>
<evidence type="ECO:0000313" key="3">
    <source>
        <dbReference type="Proteomes" id="UP000316714"/>
    </source>
</evidence>
<feature type="transmembrane region" description="Helical" evidence="1">
    <location>
        <begin position="20"/>
        <end position="40"/>
    </location>
</feature>
<name>A0A5C5VCX3_9BACT</name>
<keyword evidence="1" id="KW-0812">Transmembrane</keyword>
<comment type="caution">
    <text evidence="2">The sequence shown here is derived from an EMBL/GenBank/DDBJ whole genome shotgun (WGS) entry which is preliminary data.</text>
</comment>
<gene>
    <name evidence="2" type="ORF">KOR34_03870</name>
</gene>
<keyword evidence="1" id="KW-1133">Transmembrane helix</keyword>
<reference evidence="2 3" key="1">
    <citation type="submission" date="2019-02" db="EMBL/GenBank/DDBJ databases">
        <title>Deep-cultivation of Planctomycetes and their phenomic and genomic characterization uncovers novel biology.</title>
        <authorList>
            <person name="Wiegand S."/>
            <person name="Jogler M."/>
            <person name="Boedeker C."/>
            <person name="Pinto D."/>
            <person name="Vollmers J."/>
            <person name="Rivas-Marin E."/>
            <person name="Kohn T."/>
            <person name="Peeters S.H."/>
            <person name="Heuer A."/>
            <person name="Rast P."/>
            <person name="Oberbeckmann S."/>
            <person name="Bunk B."/>
            <person name="Jeske O."/>
            <person name="Meyerdierks A."/>
            <person name="Storesund J.E."/>
            <person name="Kallscheuer N."/>
            <person name="Luecker S."/>
            <person name="Lage O.M."/>
            <person name="Pohl T."/>
            <person name="Merkel B.J."/>
            <person name="Hornburger P."/>
            <person name="Mueller R.-W."/>
            <person name="Bruemmer F."/>
            <person name="Labrenz M."/>
            <person name="Spormann A.M."/>
            <person name="Op Den Camp H."/>
            <person name="Overmann J."/>
            <person name="Amann R."/>
            <person name="Jetten M.S.M."/>
            <person name="Mascher T."/>
            <person name="Medema M.H."/>
            <person name="Devos D.P."/>
            <person name="Kaster A.-K."/>
            <person name="Ovreas L."/>
            <person name="Rohde M."/>
            <person name="Galperin M.Y."/>
            <person name="Jogler C."/>
        </authorList>
    </citation>
    <scope>NUCLEOTIDE SEQUENCE [LARGE SCALE GENOMIC DNA]</scope>
    <source>
        <strain evidence="2 3">KOR34</strain>
    </source>
</reference>
<organism evidence="2 3">
    <name type="scientific">Posidoniimonas corsicana</name>
    <dbReference type="NCBI Taxonomy" id="1938618"/>
    <lineage>
        <taxon>Bacteria</taxon>
        <taxon>Pseudomonadati</taxon>
        <taxon>Planctomycetota</taxon>
        <taxon>Planctomycetia</taxon>
        <taxon>Pirellulales</taxon>
        <taxon>Lacipirellulaceae</taxon>
        <taxon>Posidoniimonas</taxon>
    </lineage>
</organism>
<evidence type="ECO:0000313" key="2">
    <source>
        <dbReference type="EMBL" id="TWT35495.1"/>
    </source>
</evidence>
<proteinExistence type="predicted"/>
<dbReference type="Proteomes" id="UP000316714">
    <property type="component" value="Unassembled WGS sequence"/>
</dbReference>
<dbReference type="EMBL" id="SIHJ01000001">
    <property type="protein sequence ID" value="TWT35495.1"/>
    <property type="molecule type" value="Genomic_DNA"/>
</dbReference>
<dbReference type="OrthoDB" id="284674at2"/>
<keyword evidence="1" id="KW-0472">Membrane</keyword>
<sequence>MPTHQPPSAPRRLRRGYSLLELTLAIALAAGTLAPALALLRDGMAVSRKTDEQLLLTNYAVRVLEERLAVVAAGWQEGTVTGSFAAEGFASLRYVVTSSDDPANGGVVDELMHVSVTTYIDQNANATQDTGELSCSFRTKVANLGAYVEKAVN</sequence>
<protein>
    <recommendedName>
        <fullName evidence="4">Prepilin-type N-terminal cleavage/methylation domain-containing protein</fullName>
    </recommendedName>
</protein>
<dbReference type="AlphaFoldDB" id="A0A5C5VCX3"/>
<accession>A0A5C5VCX3</accession>